<gene>
    <name evidence="5" type="ORF">RJ639_047702</name>
</gene>
<dbReference type="PROSITE" id="PS00139">
    <property type="entry name" value="THIOL_PROTEASE_CYS"/>
    <property type="match status" value="1"/>
</dbReference>
<feature type="compositionally biased region" description="Basic and acidic residues" evidence="3">
    <location>
        <begin position="239"/>
        <end position="260"/>
    </location>
</feature>
<accession>A0AA88W3N2</accession>
<feature type="non-terminal residue" evidence="5">
    <location>
        <position position="1"/>
    </location>
</feature>
<evidence type="ECO:0000256" key="1">
    <source>
        <dbReference type="ARBA" id="ARBA00008455"/>
    </source>
</evidence>
<dbReference type="InterPro" id="IPR039417">
    <property type="entry name" value="Peptidase_C1A_papain-like"/>
</dbReference>
<proteinExistence type="inferred from homology"/>
<comment type="similarity">
    <text evidence="1">Belongs to the peptidase C1 family.</text>
</comment>
<dbReference type="CDD" id="cd02248">
    <property type="entry name" value="Peptidase_C1A"/>
    <property type="match status" value="1"/>
</dbReference>
<dbReference type="EMBL" id="JAVXUP010000823">
    <property type="protein sequence ID" value="KAK3020262.1"/>
    <property type="molecule type" value="Genomic_DNA"/>
</dbReference>
<dbReference type="GO" id="GO:0008234">
    <property type="term" value="F:cysteine-type peptidase activity"/>
    <property type="evidence" value="ECO:0007669"/>
    <property type="project" value="InterPro"/>
</dbReference>
<dbReference type="InterPro" id="IPR038765">
    <property type="entry name" value="Papain-like_cys_pep_sf"/>
</dbReference>
<dbReference type="GO" id="GO:0006508">
    <property type="term" value="P:proteolysis"/>
    <property type="evidence" value="ECO:0007669"/>
    <property type="project" value="InterPro"/>
</dbReference>
<evidence type="ECO:0000259" key="4">
    <source>
        <dbReference type="SMART" id="SM00645"/>
    </source>
</evidence>
<evidence type="ECO:0000256" key="3">
    <source>
        <dbReference type="SAM" id="MobiDB-lite"/>
    </source>
</evidence>
<dbReference type="SMART" id="SM00645">
    <property type="entry name" value="Pept_C1"/>
    <property type="match status" value="1"/>
</dbReference>
<evidence type="ECO:0000313" key="5">
    <source>
        <dbReference type="EMBL" id="KAK3020262.1"/>
    </source>
</evidence>
<comment type="caution">
    <text evidence="5">The sequence shown here is derived from an EMBL/GenBank/DDBJ whole genome shotgun (WGS) entry which is preliminary data.</text>
</comment>
<dbReference type="InterPro" id="IPR013201">
    <property type="entry name" value="Prot_inhib_I29"/>
</dbReference>
<dbReference type="InterPro" id="IPR013128">
    <property type="entry name" value="Peptidase_C1A"/>
</dbReference>
<dbReference type="Gene3D" id="3.90.70.10">
    <property type="entry name" value="Cysteine proteinases"/>
    <property type="match status" value="1"/>
</dbReference>
<evidence type="ECO:0000313" key="6">
    <source>
        <dbReference type="Proteomes" id="UP001188597"/>
    </source>
</evidence>
<name>A0AA88W3N2_9ASTE</name>
<reference evidence="5" key="1">
    <citation type="submission" date="2022-12" db="EMBL/GenBank/DDBJ databases">
        <title>Draft genome assemblies for two species of Escallonia (Escalloniales).</title>
        <authorList>
            <person name="Chanderbali A."/>
            <person name="Dervinis C."/>
            <person name="Anghel I."/>
            <person name="Soltis D."/>
            <person name="Soltis P."/>
            <person name="Zapata F."/>
        </authorList>
    </citation>
    <scope>NUCLEOTIDE SEQUENCE</scope>
    <source>
        <strain evidence="5">UCBG64.0493</strain>
        <tissue evidence="5">Leaf</tissue>
    </source>
</reference>
<feature type="region of interest" description="Disordered" evidence="3">
    <location>
        <begin position="203"/>
        <end position="278"/>
    </location>
</feature>
<dbReference type="AlphaFoldDB" id="A0AA88W3N2"/>
<dbReference type="Proteomes" id="UP001188597">
    <property type="component" value="Unassembled WGS sequence"/>
</dbReference>
<sequence length="278" mass="30699">MSNGWHVMDVSMLTTWRRKCVSRHFNENVEFIESFNNAGAHAHTLRINQFADMSKEEFKAFRNGYKMSSHSKSSKTTSFKYENVTVVPTTMDWRKRGAVTAIKDQGDCGSCWAFAAVASMDGINLLTTGELISLSEQEIVDCNRGGEDFGCMGGETESAFKFIIHNHGLANESTYPYVENDGTCNVKKKTSHAAHITALASHDAFHGNQPPSPRTNADPIDPSVEGTGMDHQQRQPKKSKNDHPDIYPDETDIRLQKLDDPGSATSSPPILTPGNSTK</sequence>
<dbReference type="Pfam" id="PF00112">
    <property type="entry name" value="Peptidase_C1"/>
    <property type="match status" value="1"/>
</dbReference>
<organism evidence="5 6">
    <name type="scientific">Escallonia herrerae</name>
    <dbReference type="NCBI Taxonomy" id="1293975"/>
    <lineage>
        <taxon>Eukaryota</taxon>
        <taxon>Viridiplantae</taxon>
        <taxon>Streptophyta</taxon>
        <taxon>Embryophyta</taxon>
        <taxon>Tracheophyta</taxon>
        <taxon>Spermatophyta</taxon>
        <taxon>Magnoliopsida</taxon>
        <taxon>eudicotyledons</taxon>
        <taxon>Gunneridae</taxon>
        <taxon>Pentapetalae</taxon>
        <taxon>asterids</taxon>
        <taxon>campanulids</taxon>
        <taxon>Escalloniales</taxon>
        <taxon>Escalloniaceae</taxon>
        <taxon>Escallonia</taxon>
    </lineage>
</organism>
<keyword evidence="2" id="KW-1015">Disulfide bond</keyword>
<feature type="compositionally biased region" description="Polar residues" evidence="3">
    <location>
        <begin position="263"/>
        <end position="278"/>
    </location>
</feature>
<keyword evidence="6" id="KW-1185">Reference proteome</keyword>
<dbReference type="InterPro" id="IPR000668">
    <property type="entry name" value="Peptidase_C1A_C"/>
</dbReference>
<dbReference type="SUPFAM" id="SSF54001">
    <property type="entry name" value="Cysteine proteinases"/>
    <property type="match status" value="1"/>
</dbReference>
<feature type="domain" description="Peptidase C1A papain C-terminal" evidence="4">
    <location>
        <begin position="87"/>
        <end position="270"/>
    </location>
</feature>
<evidence type="ECO:0000256" key="2">
    <source>
        <dbReference type="ARBA" id="ARBA00023157"/>
    </source>
</evidence>
<dbReference type="PANTHER" id="PTHR12411">
    <property type="entry name" value="CYSTEINE PROTEASE FAMILY C1-RELATED"/>
    <property type="match status" value="1"/>
</dbReference>
<dbReference type="InterPro" id="IPR000169">
    <property type="entry name" value="Pept_cys_AS"/>
</dbReference>
<dbReference type="Pfam" id="PF08246">
    <property type="entry name" value="Inhibitor_I29"/>
    <property type="match status" value="1"/>
</dbReference>
<protein>
    <recommendedName>
        <fullName evidence="4">Peptidase C1A papain C-terminal domain-containing protein</fullName>
    </recommendedName>
</protein>